<keyword evidence="1 3" id="KW-0378">Hydrolase</keyword>
<evidence type="ECO:0000313" key="8">
    <source>
        <dbReference type="Proteomes" id="UP000730482"/>
    </source>
</evidence>
<feature type="chain" id="PRO_5045681270" evidence="5">
    <location>
        <begin position="29"/>
        <end position="420"/>
    </location>
</feature>
<feature type="compositionally biased region" description="Low complexity" evidence="4">
    <location>
        <begin position="49"/>
        <end position="87"/>
    </location>
</feature>
<protein>
    <submittedName>
        <fullName evidence="7">Cellulase family glycosylhydrolase</fullName>
    </submittedName>
</protein>
<dbReference type="PANTHER" id="PTHR12631">
    <property type="entry name" value="ALPHA-L-IDURONIDASE"/>
    <property type="match status" value="1"/>
</dbReference>
<evidence type="ECO:0000256" key="3">
    <source>
        <dbReference type="RuleBase" id="RU361153"/>
    </source>
</evidence>
<feature type="signal peptide" evidence="5">
    <location>
        <begin position="1"/>
        <end position="28"/>
    </location>
</feature>
<evidence type="ECO:0000259" key="6">
    <source>
        <dbReference type="Pfam" id="PF00150"/>
    </source>
</evidence>
<keyword evidence="2 3" id="KW-0326">Glycosidase</keyword>
<keyword evidence="5" id="KW-0732">Signal</keyword>
<evidence type="ECO:0000256" key="1">
    <source>
        <dbReference type="ARBA" id="ARBA00022801"/>
    </source>
</evidence>
<dbReference type="InterPro" id="IPR051923">
    <property type="entry name" value="Glycosyl_Hydrolase_39"/>
</dbReference>
<evidence type="ECO:0000256" key="4">
    <source>
        <dbReference type="SAM" id="MobiDB-lite"/>
    </source>
</evidence>
<dbReference type="Gene3D" id="3.20.20.80">
    <property type="entry name" value="Glycosidases"/>
    <property type="match status" value="1"/>
</dbReference>
<gene>
    <name evidence="7" type="ORF">KGQ19_19045</name>
</gene>
<feature type="domain" description="Glycoside hydrolase family 5" evidence="6">
    <location>
        <begin position="112"/>
        <end position="339"/>
    </location>
</feature>
<dbReference type="Pfam" id="PF00150">
    <property type="entry name" value="Cellulase"/>
    <property type="match status" value="1"/>
</dbReference>
<evidence type="ECO:0000256" key="5">
    <source>
        <dbReference type="SAM" id="SignalP"/>
    </source>
</evidence>
<evidence type="ECO:0000256" key="2">
    <source>
        <dbReference type="ARBA" id="ARBA00023295"/>
    </source>
</evidence>
<keyword evidence="8" id="KW-1185">Reference proteome</keyword>
<name>A0ABS5KSE3_9ACTN</name>
<feature type="region of interest" description="Disordered" evidence="4">
    <location>
        <begin position="32"/>
        <end position="94"/>
    </location>
</feature>
<dbReference type="SUPFAM" id="SSF51445">
    <property type="entry name" value="(Trans)glycosidases"/>
    <property type="match status" value="1"/>
</dbReference>
<dbReference type="InterPro" id="IPR001547">
    <property type="entry name" value="Glyco_hydro_5"/>
</dbReference>
<sequence length="420" mass="44207">MANSKRRHWTFVGAAAAAVVLAAGIATAVSGGDPGEPKAFGHPPPAAVATDTSGATTTPGAGPGSDPGSAPDTAAGTGPAASGTKTSPTSSPADLKWGLDYSDTLTFDTPDQLNTALDDAKRLGMDYIRVDFGWEDYQSFANYPPDFSKFDNVVAGANARGLKVLATIDFPPPWARRAACKDTAACPPADNAVFANFVKQAVARYSARGVHYWEVWNEPNITAWAPLPDPADYTKLLVTVSAAIRAADPHAFILMGGLAADHPSPGAPFIAPYDFITAVAKAGGLKAVDGIGYHPYPDGDPATSSTFLAISQSPKSIITALNQAGAPNMPIWITETGANIPALIFGPPDQVKPQEAQQVQQAKREVDVLSSYPNVASFFWFSYQDSPPDRLFFGLRRGDGTYRPVFDTLQQIIADAKKAP</sequence>
<organism evidence="7 8">
    <name type="scientific">Catenulispora pinistramenti</name>
    <dbReference type="NCBI Taxonomy" id="2705254"/>
    <lineage>
        <taxon>Bacteria</taxon>
        <taxon>Bacillati</taxon>
        <taxon>Actinomycetota</taxon>
        <taxon>Actinomycetes</taxon>
        <taxon>Catenulisporales</taxon>
        <taxon>Catenulisporaceae</taxon>
        <taxon>Catenulispora</taxon>
    </lineage>
</organism>
<dbReference type="EMBL" id="JAAFYZ010000060">
    <property type="protein sequence ID" value="MBS2548966.1"/>
    <property type="molecule type" value="Genomic_DNA"/>
</dbReference>
<comment type="caution">
    <text evidence="7">The sequence shown here is derived from an EMBL/GenBank/DDBJ whole genome shotgun (WGS) entry which is preliminary data.</text>
</comment>
<dbReference type="InterPro" id="IPR017853">
    <property type="entry name" value="GH"/>
</dbReference>
<reference evidence="7 8" key="1">
    <citation type="submission" date="2020-02" db="EMBL/GenBank/DDBJ databases">
        <title>Acidophilic actinobacteria isolated from forest soil.</title>
        <authorList>
            <person name="Golinska P."/>
        </authorList>
    </citation>
    <scope>NUCLEOTIDE SEQUENCE [LARGE SCALE GENOMIC DNA]</scope>
    <source>
        <strain evidence="7 8">NL8</strain>
    </source>
</reference>
<dbReference type="Proteomes" id="UP000730482">
    <property type="component" value="Unassembled WGS sequence"/>
</dbReference>
<dbReference type="PANTHER" id="PTHR12631:SF10">
    <property type="entry name" value="BETA-XYLOSIDASE-LIKE PROTEIN-RELATED"/>
    <property type="match status" value="1"/>
</dbReference>
<evidence type="ECO:0000313" key="7">
    <source>
        <dbReference type="EMBL" id="MBS2548966.1"/>
    </source>
</evidence>
<accession>A0ABS5KSE3</accession>
<dbReference type="RefSeq" id="WP_212010543.1">
    <property type="nucleotide sequence ID" value="NZ_JAAFYZ010000060.1"/>
</dbReference>
<proteinExistence type="inferred from homology"/>
<comment type="similarity">
    <text evidence="3">Belongs to the glycosyl hydrolase 5 (cellulase A) family.</text>
</comment>